<dbReference type="NCBIfam" id="TIGR03844">
    <property type="entry name" value="cysteate_syn"/>
    <property type="match status" value="1"/>
</dbReference>
<dbReference type="InterPro" id="IPR022401">
    <property type="entry name" value="Cysteate_synthase"/>
</dbReference>
<gene>
    <name evidence="5" type="ORF">H8S08_02735</name>
</gene>
<comment type="cofactor">
    <cofactor evidence="1">
        <name>pyridoxal 5'-phosphate</name>
        <dbReference type="ChEBI" id="CHEBI:597326"/>
    </cofactor>
</comment>
<dbReference type="InterPro" id="IPR001926">
    <property type="entry name" value="TrpB-like_PALP"/>
</dbReference>
<protein>
    <submittedName>
        <fullName evidence="5">Cysteate synthase</fullName>
        <ecNumber evidence="5">2.5.1.76</ecNumber>
    </submittedName>
</protein>
<evidence type="ECO:0000256" key="1">
    <source>
        <dbReference type="ARBA" id="ARBA00001933"/>
    </source>
</evidence>
<keyword evidence="6" id="KW-1185">Reference proteome</keyword>
<dbReference type="Proteomes" id="UP000636891">
    <property type="component" value="Unassembled WGS sequence"/>
</dbReference>
<feature type="domain" description="Tryptophan synthase beta chain-like PALP" evidence="4">
    <location>
        <begin position="108"/>
        <end position="392"/>
    </location>
</feature>
<dbReference type="SUPFAM" id="SSF53686">
    <property type="entry name" value="Tryptophan synthase beta subunit-like PLP-dependent enzymes"/>
    <property type="match status" value="1"/>
</dbReference>
<dbReference type="GO" id="GO:0044686">
    <property type="term" value="F:cysteate synthase activity"/>
    <property type="evidence" value="ECO:0007669"/>
    <property type="project" value="UniProtKB-EC"/>
</dbReference>
<evidence type="ECO:0000256" key="3">
    <source>
        <dbReference type="ARBA" id="ARBA00022898"/>
    </source>
</evidence>
<dbReference type="Pfam" id="PF00291">
    <property type="entry name" value="PALP"/>
    <property type="match status" value="1"/>
</dbReference>
<organism evidence="5 6">
    <name type="scientific">Alistipes hominis</name>
    <dbReference type="NCBI Taxonomy" id="2763015"/>
    <lineage>
        <taxon>Bacteria</taxon>
        <taxon>Pseudomonadati</taxon>
        <taxon>Bacteroidota</taxon>
        <taxon>Bacteroidia</taxon>
        <taxon>Bacteroidales</taxon>
        <taxon>Rikenellaceae</taxon>
        <taxon>Alistipes</taxon>
    </lineage>
</organism>
<evidence type="ECO:0000313" key="6">
    <source>
        <dbReference type="Proteomes" id="UP000636891"/>
    </source>
</evidence>
<evidence type="ECO:0000313" key="5">
    <source>
        <dbReference type="EMBL" id="MBC5615935.1"/>
    </source>
</evidence>
<accession>A0ABR7CJW7</accession>
<name>A0ABR7CJW7_9BACT</name>
<evidence type="ECO:0000259" key="4">
    <source>
        <dbReference type="Pfam" id="PF00291"/>
    </source>
</evidence>
<dbReference type="Gene3D" id="3.40.50.1100">
    <property type="match status" value="2"/>
</dbReference>
<keyword evidence="3" id="KW-0663">Pyridoxal phosphate</keyword>
<sequence length="431" mass="47486">MENFNATRYKLQNVATKRIFEDEGWTLDDTQSSHPSLIRAVYESQQIHPHGEEHGIYRFAEWLPVKRMLAGSCAPVTYKSKGLAQKLGLKNLYITFNGYFPEIGARMSTCSFKETEAYSVCGRLNGSHKDKVLVVASAGNTARAFAKVCSDNRIPLLLSVPEDNIDALWFDAPLNDCVKLIVSQKGSDYFDAIHLSNLALQSDKFFAEGGAKNVARRDGMATTVLSAVTHIGRIPDYYFQAVGSGTGAIAAWEANLRLIEDGRFGNHKMRLMVSQNAPFVPMYNAWKARSREMLPYNDDCARIDAEEIDAKVLSNRKPPYGIKGGLFDALTDTGGDILVATNEAARAAKELFLECEGVDIYSAPAVALATLIQAVRDGEVDPEKIVMLNVTGGGEKRFMQGKKLHYLKPSAVFPIDPDAKEVAEKVGRLFS</sequence>
<dbReference type="RefSeq" id="WP_101571317.1">
    <property type="nucleotide sequence ID" value="NZ_JACOOK010000001.1"/>
</dbReference>
<reference evidence="5 6" key="1">
    <citation type="submission" date="2020-08" db="EMBL/GenBank/DDBJ databases">
        <title>Genome public.</title>
        <authorList>
            <person name="Liu C."/>
            <person name="Sun Q."/>
        </authorList>
    </citation>
    <scope>NUCLEOTIDE SEQUENCE [LARGE SCALE GENOMIC DNA]</scope>
    <source>
        <strain evidence="5 6">New-7</strain>
    </source>
</reference>
<keyword evidence="2" id="KW-0174">Coenzyme M biosynthesis</keyword>
<dbReference type="EMBL" id="JACOOK010000001">
    <property type="protein sequence ID" value="MBC5615935.1"/>
    <property type="molecule type" value="Genomic_DNA"/>
</dbReference>
<evidence type="ECO:0000256" key="2">
    <source>
        <dbReference type="ARBA" id="ARBA00022545"/>
    </source>
</evidence>
<comment type="caution">
    <text evidence="5">The sequence shown here is derived from an EMBL/GenBank/DDBJ whole genome shotgun (WGS) entry which is preliminary data.</text>
</comment>
<dbReference type="InterPro" id="IPR036052">
    <property type="entry name" value="TrpB-like_PALP_sf"/>
</dbReference>
<proteinExistence type="predicted"/>
<keyword evidence="5" id="KW-0808">Transferase</keyword>
<dbReference type="EC" id="2.5.1.76" evidence="5"/>